<reference evidence="3" key="1">
    <citation type="journal article" date="2015" name="Genome Announc.">
        <title>Whole-Genome Sequences of 80 Environmental and Clinical Isolates of Burkholderia pseudomallei.</title>
        <authorList>
            <person name="Johnson S.L."/>
            <person name="Baker A.L."/>
            <person name="Chain P.S."/>
            <person name="Currie B.J."/>
            <person name="Daligault H.E."/>
            <person name="Davenport K.W."/>
            <person name="Davis C.B."/>
            <person name="Inglis T.J."/>
            <person name="Kaestli M."/>
            <person name="Koren S."/>
            <person name="Mayo M."/>
            <person name="Merritt A.J."/>
            <person name="Price E.P."/>
            <person name="Sarovich D.S."/>
            <person name="Warner J."/>
            <person name="Rosovitz M.J."/>
        </authorList>
    </citation>
    <scope>NUCLEOTIDE SEQUENCE [LARGE SCALE GENOMIC DNA]</scope>
    <source>
        <strain evidence="3">DSM 2030</strain>
    </source>
</reference>
<name>A0A097AQK0_THEKI</name>
<evidence type="ECO:0000313" key="3">
    <source>
        <dbReference type="Proteomes" id="UP000029669"/>
    </source>
</evidence>
<dbReference type="EMBL" id="CP009170">
    <property type="protein sequence ID" value="AIS52085.1"/>
    <property type="molecule type" value="Genomic_DNA"/>
</dbReference>
<protein>
    <recommendedName>
        <fullName evidence="4">DUF4321 domain-containing protein</fullName>
    </recommendedName>
</protein>
<accession>A0A097AQK0</accession>
<gene>
    <name evidence="2" type="ORF">TKV_c09060</name>
</gene>
<dbReference type="KEGG" id="tki:TKV_c09060"/>
<dbReference type="eggNOG" id="ENOG503309V">
    <property type="taxonomic scope" value="Bacteria"/>
</dbReference>
<keyword evidence="1" id="KW-0472">Membrane</keyword>
<dbReference type="RefSeq" id="WP_049684892.1">
    <property type="nucleotide sequence ID" value="NZ_CP009170.1"/>
</dbReference>
<evidence type="ECO:0000256" key="1">
    <source>
        <dbReference type="SAM" id="Phobius"/>
    </source>
</evidence>
<dbReference type="OrthoDB" id="1727148at2"/>
<dbReference type="Pfam" id="PF14209">
    <property type="entry name" value="DUF4321"/>
    <property type="match status" value="1"/>
</dbReference>
<evidence type="ECO:0008006" key="4">
    <source>
        <dbReference type="Google" id="ProtNLM"/>
    </source>
</evidence>
<feature type="transmembrane region" description="Helical" evidence="1">
    <location>
        <begin position="62"/>
        <end position="80"/>
    </location>
</feature>
<sequence length="82" mass="9367">MRRGKSPWILVFLIVVGLILGGFLGDLLAHFFKQLAYQQIIGMNHPLTLDLNFIRFSFMLSFKINVGSVLGLILAIYAYYKM</sequence>
<proteinExistence type="predicted"/>
<keyword evidence="3" id="KW-1185">Reference proteome</keyword>
<dbReference type="Proteomes" id="UP000029669">
    <property type="component" value="Chromosome"/>
</dbReference>
<dbReference type="AlphaFoldDB" id="A0A097AQK0"/>
<dbReference type="InterPro" id="IPR025470">
    <property type="entry name" value="DUF4321"/>
</dbReference>
<dbReference type="HOGENOM" id="CLU_166657_1_1_9"/>
<evidence type="ECO:0000313" key="2">
    <source>
        <dbReference type="EMBL" id="AIS52085.1"/>
    </source>
</evidence>
<organism evidence="2 3">
    <name type="scientific">Thermoanaerobacter kivui</name>
    <name type="common">Acetogenium kivui</name>
    <dbReference type="NCBI Taxonomy" id="2325"/>
    <lineage>
        <taxon>Bacteria</taxon>
        <taxon>Bacillati</taxon>
        <taxon>Bacillota</taxon>
        <taxon>Clostridia</taxon>
        <taxon>Thermoanaerobacterales</taxon>
        <taxon>Thermoanaerobacteraceae</taxon>
        <taxon>Thermoanaerobacter</taxon>
    </lineage>
</organism>
<dbReference type="STRING" id="2325.TKV_c09060"/>
<keyword evidence="1" id="KW-1133">Transmembrane helix</keyword>
<keyword evidence="1" id="KW-0812">Transmembrane</keyword>